<keyword evidence="3" id="KW-0677">Repeat</keyword>
<dbReference type="InParanoid" id="L9KS55"/>
<evidence type="ECO:0000259" key="10">
    <source>
        <dbReference type="Pfam" id="PF08638"/>
    </source>
</evidence>
<dbReference type="FunCoup" id="L9KS55">
    <property type="interactions" value="3460"/>
</dbReference>
<evidence type="ECO:0000256" key="6">
    <source>
        <dbReference type="ARBA" id="ARBA00023163"/>
    </source>
</evidence>
<evidence type="ECO:0000256" key="7">
    <source>
        <dbReference type="ARBA" id="ARBA00023242"/>
    </source>
</evidence>
<accession>L9KS55</accession>
<keyword evidence="5 8" id="KW-0010">Activator</keyword>
<dbReference type="InterPro" id="IPR056877">
    <property type="entry name" value="Med14_C"/>
</dbReference>
<dbReference type="GO" id="GO:0006357">
    <property type="term" value="P:regulation of transcription by RNA polymerase II"/>
    <property type="evidence" value="ECO:0007669"/>
    <property type="project" value="InterPro"/>
</dbReference>
<organism evidence="16 17">
    <name type="scientific">Tupaia chinensis</name>
    <name type="common">Chinese tree shrew</name>
    <name type="synonym">Tupaia belangeri chinensis</name>
    <dbReference type="NCBI Taxonomy" id="246437"/>
    <lineage>
        <taxon>Eukaryota</taxon>
        <taxon>Metazoa</taxon>
        <taxon>Chordata</taxon>
        <taxon>Craniata</taxon>
        <taxon>Vertebrata</taxon>
        <taxon>Euteleostomi</taxon>
        <taxon>Mammalia</taxon>
        <taxon>Eutheria</taxon>
        <taxon>Euarchontoglires</taxon>
        <taxon>Scandentia</taxon>
        <taxon>Tupaiidae</taxon>
        <taxon>Tupaia</taxon>
    </lineage>
</organism>
<gene>
    <name evidence="16" type="ORF">TREES_T100013129</name>
</gene>
<dbReference type="InterPro" id="IPR055107">
    <property type="entry name" value="Med14_RM8"/>
</dbReference>
<feature type="domain" description="Mediator of RNA polymerase II transcription subunit 14 RM8" evidence="12">
    <location>
        <begin position="870"/>
        <end position="940"/>
    </location>
</feature>
<dbReference type="EMBL" id="KB320674">
    <property type="protein sequence ID" value="ELW65780.1"/>
    <property type="molecule type" value="Genomic_DNA"/>
</dbReference>
<feature type="non-terminal residue" evidence="16">
    <location>
        <position position="1"/>
    </location>
</feature>
<dbReference type="Pfam" id="PF25067">
    <property type="entry name" value="RM5_Med14"/>
    <property type="match status" value="1"/>
</dbReference>
<dbReference type="GO" id="GO:0016592">
    <property type="term" value="C:mediator complex"/>
    <property type="evidence" value="ECO:0007669"/>
    <property type="project" value="UniProtKB-UniRule"/>
</dbReference>
<comment type="subcellular location">
    <subcellularLocation>
        <location evidence="1 8">Nucleus</location>
    </subcellularLocation>
</comment>
<keyword evidence="7 8" id="KW-0539">Nucleus</keyword>
<dbReference type="InterPro" id="IPR013947">
    <property type="entry name" value="Mediator_Med14"/>
</dbReference>
<evidence type="ECO:0000256" key="4">
    <source>
        <dbReference type="ARBA" id="ARBA00023015"/>
    </source>
</evidence>
<dbReference type="PANTHER" id="PTHR12809:SF2">
    <property type="entry name" value="MEDIATOR OF RNA POLYMERASE II TRANSCRIPTION SUBUNIT 14"/>
    <property type="match status" value="1"/>
</dbReference>
<name>L9KS55_TUPCH</name>
<feature type="region of interest" description="Disordered" evidence="9">
    <location>
        <begin position="728"/>
        <end position="816"/>
    </location>
</feature>
<comment type="subunit">
    <text evidence="8">Component of the Mediator complex.</text>
</comment>
<dbReference type="Proteomes" id="UP000011518">
    <property type="component" value="Unassembled WGS sequence"/>
</dbReference>
<dbReference type="Pfam" id="PF22984">
    <property type="entry name" value="RM6_Med14"/>
    <property type="match status" value="1"/>
</dbReference>
<evidence type="ECO:0000256" key="8">
    <source>
        <dbReference type="RuleBase" id="RU365082"/>
    </source>
</evidence>
<evidence type="ECO:0000256" key="1">
    <source>
        <dbReference type="ARBA" id="ARBA00004123"/>
    </source>
</evidence>
<reference evidence="17" key="2">
    <citation type="journal article" date="2013" name="Nat. Commun.">
        <title>Genome of the Chinese tree shrew.</title>
        <authorList>
            <person name="Fan Y."/>
            <person name="Huang Z.Y."/>
            <person name="Cao C.C."/>
            <person name="Chen C.S."/>
            <person name="Chen Y.X."/>
            <person name="Fan D.D."/>
            <person name="He J."/>
            <person name="Hou H.L."/>
            <person name="Hu L."/>
            <person name="Hu X.T."/>
            <person name="Jiang X.T."/>
            <person name="Lai R."/>
            <person name="Lang Y.S."/>
            <person name="Liang B."/>
            <person name="Liao S.G."/>
            <person name="Mu D."/>
            <person name="Ma Y.Y."/>
            <person name="Niu Y.Y."/>
            <person name="Sun X.Q."/>
            <person name="Xia J.Q."/>
            <person name="Xiao J."/>
            <person name="Xiong Z.Q."/>
            <person name="Xu L."/>
            <person name="Yang L."/>
            <person name="Zhang Y."/>
            <person name="Zhao W."/>
            <person name="Zhao X.D."/>
            <person name="Zheng Y.T."/>
            <person name="Zhou J.M."/>
            <person name="Zhu Y.B."/>
            <person name="Zhang G.J."/>
            <person name="Wang J."/>
            <person name="Yao Y.G."/>
        </authorList>
    </citation>
    <scope>NUCLEOTIDE SEQUENCE [LARGE SCALE GENOMIC DNA]</scope>
</reference>
<dbReference type="InterPro" id="IPR055113">
    <property type="entry name" value="Med14_RM2"/>
</dbReference>
<dbReference type="InterPro" id="IPR056878">
    <property type="entry name" value="RM5_Med14"/>
</dbReference>
<comment type="function">
    <text evidence="8">Component of the Mediator complex, a coactivator involved in the regulated transcription of nearly all RNA polymerase II-dependent genes. Mediator functions as a bridge to convey information from gene-specific regulatory proteins to the basal RNA polymerase II transcription machinery. Mediator is recruited to promoters by direct interactions with regulatory proteins and serves as a scaffold for the assembly of a functional preinitiation complex with RNA polymerase II and the general transcription factors.</text>
</comment>
<feature type="compositionally biased region" description="Pro residues" evidence="9">
    <location>
        <begin position="756"/>
        <end position="766"/>
    </location>
</feature>
<feature type="region of interest" description="Disordered" evidence="9">
    <location>
        <begin position="1358"/>
        <end position="1377"/>
    </location>
</feature>
<feature type="domain" description="Mediator complex subunit MED14 N-terminal" evidence="10">
    <location>
        <begin position="2"/>
        <end position="165"/>
    </location>
</feature>
<feature type="domain" description="Mediator of RNA polymerase II transcription subunit 14 RM5" evidence="14">
    <location>
        <begin position="472"/>
        <end position="557"/>
    </location>
</feature>
<evidence type="ECO:0000259" key="15">
    <source>
        <dbReference type="Pfam" id="PF25069"/>
    </source>
</evidence>
<evidence type="ECO:0000259" key="11">
    <source>
        <dbReference type="Pfam" id="PF22981"/>
    </source>
</evidence>
<feature type="domain" description="Mediator of RNA polymerase II transcription subunit 14 RM6" evidence="13">
    <location>
        <begin position="601"/>
        <end position="626"/>
    </location>
</feature>
<keyword evidence="6 8" id="KW-0804">Transcription</keyword>
<dbReference type="GO" id="GO:0003712">
    <property type="term" value="F:transcription coregulator activity"/>
    <property type="evidence" value="ECO:0007669"/>
    <property type="project" value="UniProtKB-UniRule"/>
</dbReference>
<dbReference type="STRING" id="246437.L9KS55"/>
<reference evidence="17" key="1">
    <citation type="submission" date="2012-07" db="EMBL/GenBank/DDBJ databases">
        <title>Genome of the Chinese tree shrew, a rising model animal genetically related to primates.</title>
        <authorList>
            <person name="Zhang G."/>
            <person name="Fan Y."/>
            <person name="Yao Y."/>
            <person name="Huang Z."/>
        </authorList>
    </citation>
    <scope>NUCLEOTIDE SEQUENCE [LARGE SCALE GENOMIC DNA]</scope>
</reference>
<evidence type="ECO:0000256" key="3">
    <source>
        <dbReference type="ARBA" id="ARBA00022737"/>
    </source>
</evidence>
<evidence type="ECO:0000256" key="2">
    <source>
        <dbReference type="ARBA" id="ARBA00007813"/>
    </source>
</evidence>
<evidence type="ECO:0000313" key="16">
    <source>
        <dbReference type="EMBL" id="ELW65780.1"/>
    </source>
</evidence>
<keyword evidence="17" id="KW-1185">Reference proteome</keyword>
<dbReference type="Pfam" id="PF15112">
    <property type="entry name" value="DUF4559"/>
    <property type="match status" value="1"/>
</dbReference>
<keyword evidence="4 8" id="KW-0805">Transcription regulation</keyword>
<dbReference type="InterPro" id="IPR055114">
    <property type="entry name" value="Med14_RM6"/>
</dbReference>
<proteinExistence type="inferred from homology"/>
<dbReference type="Pfam" id="PF08638">
    <property type="entry name" value="Med14"/>
    <property type="match status" value="1"/>
</dbReference>
<comment type="similarity">
    <text evidence="2 8">Belongs to the Mediator complex subunit 14 family.</text>
</comment>
<dbReference type="Pfam" id="PF22983">
    <property type="entry name" value="RM8_Med14"/>
    <property type="match status" value="1"/>
</dbReference>
<dbReference type="PANTHER" id="PTHR12809">
    <property type="entry name" value="MEDIATOR COMPLEX SUBUNIT"/>
    <property type="match status" value="1"/>
</dbReference>
<evidence type="ECO:0000313" key="17">
    <source>
        <dbReference type="Proteomes" id="UP000011518"/>
    </source>
</evidence>
<feature type="domain" description="Mediator of RNA polymerase II transcription subunit 14 C-terminal" evidence="15">
    <location>
        <begin position="956"/>
        <end position="1099"/>
    </location>
</feature>
<dbReference type="Pfam" id="PF25069">
    <property type="entry name" value="Med14_C"/>
    <property type="match status" value="1"/>
</dbReference>
<evidence type="ECO:0000259" key="12">
    <source>
        <dbReference type="Pfam" id="PF22983"/>
    </source>
</evidence>
<feature type="compositionally biased region" description="Polar residues" evidence="9">
    <location>
        <begin position="779"/>
        <end position="806"/>
    </location>
</feature>
<dbReference type="InterPro" id="IPR055122">
    <property type="entry name" value="Med14_N"/>
</dbReference>
<dbReference type="InterPro" id="IPR027897">
    <property type="entry name" value="DUF4559"/>
</dbReference>
<evidence type="ECO:0000259" key="13">
    <source>
        <dbReference type="Pfam" id="PF22984"/>
    </source>
</evidence>
<dbReference type="Pfam" id="PF22981">
    <property type="entry name" value="RM2_Med14"/>
    <property type="match status" value="1"/>
</dbReference>
<evidence type="ECO:0000256" key="9">
    <source>
        <dbReference type="SAM" id="MobiDB-lite"/>
    </source>
</evidence>
<sequence length="1377" mass="154955">LPRKSDVERKIEIVQFASRTRQLFVRLLALVKWANNAGKVEKCAMISSFLDQQAILFVDTADRLASLARDALVHARLPSFAIPYAIDVLTTGSYPRLPTCIRDKIIPPDPITKIEKQATLHQLNQILRHRLVTTDLPPQLANLTVANGRVKFRVEGEFEATLTVMGDDPDVPWRLLKLEILVEDKETGDGRALVHSMQINFIHQLVQSRLFADEKPLQDMYNCLRILLKCETYYQQVLQRKTGTASVHKVTIKIDENDVSKPLQIFHDPPLPASDSKLVERAMKIDHLSIEKLLIDSVHARAHQKLQELKAILRGFNANENYQATLDDMEKSVNDDMKRIIPWIQQLKFWLGQQRCKQSIKHLPTICSETLQLSNYATHPIGNLSKNKLFIKLTRLPQYYIVVEMLEVPNKPTQLSYKYYFMSVSAPEREDSPVMALLLQQFKENIQDLVLRSKTGKQTRTNTKRKLSNLEIPHQGVQVEGDGFSHAIRLLKIPPCKGINEETQKALDRSLLDCTFRLQGRNNRTWVAELVFANCPLNGTSTREQGPSRHVYLTYENLLSEPVGGRKVVEMFLNDWNSIARLYECVLEFARSLPDIPAHLNIFSEVRVYNYRKLILCYGTTKGSSVLFDTQAPLNAINKLPTVPMLGLTQRTNTAYQCFSILPQSSTHIRLAFRNMYCIDIYCRSRGVVAIRDGAYSLFDNSKLVEGFYPAPGLKTFLNMFVDSNQDARRRSVNEDDNPPSPIGGDMMDSLISQLQPPPQQQPFPKQPGTSGAYPLTSPPTSYHSTVSQSPSMMHTQSPGSQTMPTNMPPPRKLPQRSWAASIPTILTHSALNILLLPSPTPGLVPGLAGSYLCSPLERFLGSVIMRRHLQRIIQQETLQLINSNEPGVIMFKTDALKCRVALSPKTNQTLQLKVTPENAGQWKPDELQVLEKFFETRVAGPPFKANTLIAFTKLLGAPTHILRDCVHIMKLELFPDQATQLKWNVQFCLTIPPSAPPIAPPGTPAVVLKSKMLFFLQLTQKTSVPPQEPVSIIVPIIYDMASGTTQQADIPRQQNSSVAAPMMVSNILKRFAEMNPPRQGECTIFAAVRDLMANLTLPPELSNPAPGCVALESSCHVARFASAGCGPMAEAFRLSVSLANHREEPTHREKSQIGGGGGPNGFSKGSLSKHLSIAFMPRGQADKRGPEECDAVALLSLINSCDHFVVDRKKVTEVIKCRNEIMHSSEMKVSSTWLRDFQMKIQNFLNEFKNIPEIVAVYSRIEQLLTSDWAVHIPAEDHPDGCECEMGMYLSASHVNEIEVELLKEKLQELYFQAEEQEALPEEVSKQLEVVKEFLRNNEDLRNGLTADLQKLDSLHLQHQKLESKEPARQSPERKA</sequence>
<evidence type="ECO:0000256" key="5">
    <source>
        <dbReference type="ARBA" id="ARBA00023159"/>
    </source>
</evidence>
<dbReference type="GO" id="GO:0070847">
    <property type="term" value="C:core mediator complex"/>
    <property type="evidence" value="ECO:0007669"/>
    <property type="project" value="TreeGrafter"/>
</dbReference>
<evidence type="ECO:0000259" key="14">
    <source>
        <dbReference type="Pfam" id="PF25067"/>
    </source>
</evidence>
<protein>
    <recommendedName>
        <fullName evidence="8">Mediator of RNA polymerase II transcription subunit 14</fullName>
    </recommendedName>
    <alternativeName>
        <fullName evidence="8">Mediator complex subunit 14</fullName>
    </alternativeName>
</protein>
<feature type="domain" description="Mediator of RNA polymerase II transcription subunit 14 RM2" evidence="11">
    <location>
        <begin position="234"/>
        <end position="288"/>
    </location>
</feature>